<dbReference type="InterPro" id="IPR036165">
    <property type="entry name" value="YefM-like_sf"/>
</dbReference>
<dbReference type="EMBL" id="LPUF01000002">
    <property type="protein sequence ID" value="OQK16242.1"/>
    <property type="molecule type" value="Genomic_DNA"/>
</dbReference>
<dbReference type="Gene3D" id="3.40.1620.10">
    <property type="entry name" value="YefM-like domain"/>
    <property type="match status" value="1"/>
</dbReference>
<protein>
    <recommendedName>
        <fullName evidence="2">Antitoxin</fullName>
    </recommendedName>
</protein>
<evidence type="ECO:0000313" key="3">
    <source>
        <dbReference type="EMBL" id="OQK16242.1"/>
    </source>
</evidence>
<dbReference type="Pfam" id="PF02604">
    <property type="entry name" value="PhdYeFM_antitox"/>
    <property type="match status" value="1"/>
</dbReference>
<dbReference type="InterPro" id="IPR006442">
    <property type="entry name" value="Antitoxin_Phd/YefM"/>
</dbReference>
<evidence type="ECO:0000256" key="1">
    <source>
        <dbReference type="ARBA" id="ARBA00009981"/>
    </source>
</evidence>
<evidence type="ECO:0000313" key="4">
    <source>
        <dbReference type="Proteomes" id="UP000191980"/>
    </source>
</evidence>
<dbReference type="RefSeq" id="WP_080523619.1">
    <property type="nucleotide sequence ID" value="NZ_LPUF01000002.1"/>
</dbReference>
<dbReference type="SUPFAM" id="SSF143120">
    <property type="entry name" value="YefM-like"/>
    <property type="match status" value="1"/>
</dbReference>
<organism evidence="3 4">
    <name type="scientific">Methyloprofundus sedimenti</name>
    <dbReference type="NCBI Taxonomy" id="1420851"/>
    <lineage>
        <taxon>Bacteria</taxon>
        <taxon>Pseudomonadati</taxon>
        <taxon>Pseudomonadota</taxon>
        <taxon>Gammaproteobacteria</taxon>
        <taxon>Methylococcales</taxon>
        <taxon>Methylococcaceae</taxon>
        <taxon>Methyloprofundus</taxon>
    </lineage>
</organism>
<keyword evidence="4" id="KW-1185">Reference proteome</keyword>
<sequence>MLQVKITDLRAHLPDFLKKVSNGEQIQITSHGKTIARIIPEIDQVDAAKKRLDALRGTMIVGDILQPLDNEWSADADNL</sequence>
<reference evidence="3 4" key="1">
    <citation type="submission" date="2015-12" db="EMBL/GenBank/DDBJ databases">
        <authorList>
            <person name="Shamseldin A."/>
            <person name="Moawad H."/>
            <person name="Abd El-Rahim W.M."/>
            <person name="Sadowsky M.J."/>
        </authorList>
    </citation>
    <scope>NUCLEOTIDE SEQUENCE [LARGE SCALE GENOMIC DNA]</scope>
    <source>
        <strain evidence="3 4">WF1</strain>
    </source>
</reference>
<dbReference type="NCBIfam" id="TIGR01552">
    <property type="entry name" value="phd_fam"/>
    <property type="match status" value="1"/>
</dbReference>
<evidence type="ECO:0000256" key="2">
    <source>
        <dbReference type="RuleBase" id="RU362080"/>
    </source>
</evidence>
<comment type="function">
    <text evidence="2">Antitoxin component of a type II toxin-antitoxin (TA) system.</text>
</comment>
<comment type="similarity">
    <text evidence="1 2">Belongs to the phD/YefM antitoxin family.</text>
</comment>
<gene>
    <name evidence="3" type="ORF">AU255_14195</name>
</gene>
<dbReference type="OrthoDB" id="9800503at2"/>
<proteinExistence type="inferred from homology"/>
<accession>A0A1V8M3X9</accession>
<dbReference type="STRING" id="1420851.AU255_14195"/>
<comment type="caution">
    <text evidence="3">The sequence shown here is derived from an EMBL/GenBank/DDBJ whole genome shotgun (WGS) entry which is preliminary data.</text>
</comment>
<dbReference type="AlphaFoldDB" id="A0A1V8M3X9"/>
<dbReference type="Proteomes" id="UP000191980">
    <property type="component" value="Unassembled WGS sequence"/>
</dbReference>
<name>A0A1V8M3X9_9GAMM</name>